<dbReference type="OrthoDB" id="5976022at2759"/>
<dbReference type="InterPro" id="IPR022771">
    <property type="entry name" value="WAPL_C"/>
</dbReference>
<dbReference type="AlphaFoldDB" id="A0A5N6TM07"/>
<feature type="compositionally biased region" description="Polar residues" evidence="1">
    <location>
        <begin position="179"/>
        <end position="188"/>
    </location>
</feature>
<dbReference type="Proteomes" id="UP000325780">
    <property type="component" value="Unassembled WGS sequence"/>
</dbReference>
<feature type="region of interest" description="Disordered" evidence="1">
    <location>
        <begin position="18"/>
        <end position="120"/>
    </location>
</feature>
<feature type="compositionally biased region" description="Basic and acidic residues" evidence="1">
    <location>
        <begin position="152"/>
        <end position="161"/>
    </location>
</feature>
<dbReference type="Gene3D" id="1.25.10.10">
    <property type="entry name" value="Leucine-rich Repeat Variant"/>
    <property type="match status" value="1"/>
</dbReference>
<name>A0A5N6TM07_ASPAV</name>
<protein>
    <submittedName>
        <fullName evidence="3">Wings apart-like protein regulation of heterochromatin-domain-containing protein</fullName>
    </submittedName>
</protein>
<dbReference type="Pfam" id="PF07814">
    <property type="entry name" value="WAPL"/>
    <property type="match status" value="1"/>
</dbReference>
<feature type="region of interest" description="Disordered" evidence="1">
    <location>
        <begin position="256"/>
        <end position="287"/>
    </location>
</feature>
<proteinExistence type="predicted"/>
<feature type="region of interest" description="Disordered" evidence="1">
    <location>
        <begin position="141"/>
        <end position="219"/>
    </location>
</feature>
<feature type="compositionally biased region" description="Polar residues" evidence="1">
    <location>
        <begin position="196"/>
        <end position="205"/>
    </location>
</feature>
<evidence type="ECO:0000259" key="2">
    <source>
        <dbReference type="Pfam" id="PF07814"/>
    </source>
</evidence>
<dbReference type="EMBL" id="ML742211">
    <property type="protein sequence ID" value="KAE8147358.1"/>
    <property type="molecule type" value="Genomic_DNA"/>
</dbReference>
<keyword evidence="4" id="KW-1185">Reference proteome</keyword>
<evidence type="ECO:0000313" key="4">
    <source>
        <dbReference type="Proteomes" id="UP000325780"/>
    </source>
</evidence>
<organism evidence="3 4">
    <name type="scientific">Aspergillus avenaceus</name>
    <dbReference type="NCBI Taxonomy" id="36643"/>
    <lineage>
        <taxon>Eukaryota</taxon>
        <taxon>Fungi</taxon>
        <taxon>Dikarya</taxon>
        <taxon>Ascomycota</taxon>
        <taxon>Pezizomycotina</taxon>
        <taxon>Eurotiomycetes</taxon>
        <taxon>Eurotiomycetidae</taxon>
        <taxon>Eurotiales</taxon>
        <taxon>Aspergillaceae</taxon>
        <taxon>Aspergillus</taxon>
        <taxon>Aspergillus subgen. Circumdati</taxon>
    </lineage>
</organism>
<reference evidence="3 4" key="1">
    <citation type="submission" date="2019-04" db="EMBL/GenBank/DDBJ databases">
        <title>Friends and foes A comparative genomics study of 23 Aspergillus species from section Flavi.</title>
        <authorList>
            <consortium name="DOE Joint Genome Institute"/>
            <person name="Kjaerbolling I."/>
            <person name="Vesth T."/>
            <person name="Frisvad J.C."/>
            <person name="Nybo J.L."/>
            <person name="Theobald S."/>
            <person name="Kildgaard S."/>
            <person name="Isbrandt T."/>
            <person name="Kuo A."/>
            <person name="Sato A."/>
            <person name="Lyhne E.K."/>
            <person name="Kogle M.E."/>
            <person name="Wiebenga A."/>
            <person name="Kun R.S."/>
            <person name="Lubbers R.J."/>
            <person name="Makela M.R."/>
            <person name="Barry K."/>
            <person name="Chovatia M."/>
            <person name="Clum A."/>
            <person name="Daum C."/>
            <person name="Haridas S."/>
            <person name="He G."/>
            <person name="LaButti K."/>
            <person name="Lipzen A."/>
            <person name="Mondo S."/>
            <person name="Riley R."/>
            <person name="Salamov A."/>
            <person name="Simmons B.A."/>
            <person name="Magnuson J.K."/>
            <person name="Henrissat B."/>
            <person name="Mortensen U.H."/>
            <person name="Larsen T.O."/>
            <person name="Devries R.P."/>
            <person name="Grigoriev I.V."/>
            <person name="Machida M."/>
            <person name="Baker S.E."/>
            <person name="Andersen M.R."/>
        </authorList>
    </citation>
    <scope>NUCLEOTIDE SEQUENCE [LARGE SCALE GENOMIC DNA]</scope>
    <source>
        <strain evidence="3 4">IBT 18842</strain>
    </source>
</reference>
<feature type="compositionally biased region" description="Polar residues" evidence="1">
    <location>
        <begin position="48"/>
        <end position="63"/>
    </location>
</feature>
<gene>
    <name evidence="3" type="ORF">BDV25DRAFT_160494</name>
</gene>
<sequence>MNGKTKRLVTYGKSLKMSCNESQNHKDGVHKAPVSNTSPNEKQWVGLHSNTSSLTQPVQSPVNKTGHHQKSGSHATAPVAHAPVSEQQSDQCESRDITSKKRRKLSSRRVQPSHAQIVCANDHATPKPACANYESRHSTTYLDDVESVTGTKDSKARHPDENLVGETDTETKSLERSSGAVTNVLQSPRSHELLPKTSNLPTLYSNEKGATRHNKKAPTLRKRLVDSLCTTAAEMPSRNELLNASLKNEALLPHSSISSLDSRDNNRRSFTGKQNIKEIGADNTQSPVLPRLSGFGNSKVTYARHRSFLDDISIVGANESADLTNLPKGQGPEQPHMDKGKLVQASSHVEEDIDDNKPVRSIHELRQAGDNARFCETVDAIFEDIEDPYSSVSEITNGFIQLCAKLLEPSFLRRFSENGFHERLVNCISTRLDLVPISLALCAYKLICASGSFPYTFLSPAWSKICEIASILLAAGDDVLVIAKQRLARLSSAVQISLEEVLPQLSPVVCGEQPGLQISPRLIVLSCLQLSLMRLQETGANIDIQAPLLTDIVELLVRSKYENTKFPLPWQQFHVLVLVLSIIETYTILSGPFGPEHSNSFRPLSRFHNFLYPNQNEQSRRILILYIRVLLNLTNRDLPLCEEFCAPELVCGLVNIVISEFPAVSKESIAKTNSSLNSVILALGALINLAEKSKPSRVIFTKPACRPTSLLQSLLQQFSTSVGSIAQARSVPEVQHNVAIGYLSFLLVTLCLDTDALEEVQKSLKSNGLAMVLSTADEFLRFHKKVEIDLYPSETENGVGTELTARLESILRRIQERERRS</sequence>
<accession>A0A5N6TM07</accession>
<evidence type="ECO:0000313" key="3">
    <source>
        <dbReference type="EMBL" id="KAE8147358.1"/>
    </source>
</evidence>
<feature type="domain" description="Wings apart-like protein C-terminal" evidence="2">
    <location>
        <begin position="358"/>
        <end position="694"/>
    </location>
</feature>
<evidence type="ECO:0000256" key="1">
    <source>
        <dbReference type="SAM" id="MobiDB-lite"/>
    </source>
</evidence>
<dbReference type="InterPro" id="IPR011989">
    <property type="entry name" value="ARM-like"/>
</dbReference>